<feature type="compositionally biased region" description="Gly residues" evidence="3">
    <location>
        <begin position="73"/>
        <end position="84"/>
    </location>
</feature>
<dbReference type="PANTHER" id="PTHR43343">
    <property type="entry name" value="PEPTIDASE S12"/>
    <property type="match status" value="1"/>
</dbReference>
<evidence type="ECO:0000259" key="5">
    <source>
        <dbReference type="PROSITE" id="PS50106"/>
    </source>
</evidence>
<dbReference type="Gene3D" id="2.40.10.120">
    <property type="match status" value="1"/>
</dbReference>
<name>A0ABP6YA27_9ACTN</name>
<dbReference type="SUPFAM" id="SSF50494">
    <property type="entry name" value="Trypsin-like serine proteases"/>
    <property type="match status" value="1"/>
</dbReference>
<evidence type="ECO:0000256" key="1">
    <source>
        <dbReference type="ARBA" id="ARBA00022670"/>
    </source>
</evidence>
<keyword evidence="7" id="KW-1185">Reference proteome</keyword>
<dbReference type="SMART" id="SM00228">
    <property type="entry name" value="PDZ"/>
    <property type="match status" value="1"/>
</dbReference>
<sequence length="410" mass="40058">MTTTPSHRVSASTTARTPAPRPDGRPARRHGRRAGATILAGGLLTALGVSVPVAASAAARVSLVDLPTSAQGRWGGQGGQGGYAGTTSSATVDSDPATAKESTGVALVDTVLPDGEAAGTGIVLTSDGEVLTNYHVVEGSTSVKVTIVGTGRSYTAEVVGADQTADVALLQLKDASGLTVATIDDDTLKVGDDVTAVGNAGGTGTLTAADGDVTDLSASITTQSEDTVAGERLTRLIETDADVVAGDSGGPLLDAEGEVVGIDTAASSGQEIDGYAVPISTALAVVTQIRSGDETSAVRIGAAAFLGVQVATSLTSDAGYGYGSAYGTGSTSTATGATIAGVVSGDAADDAGLEAGDAITKVGSASVTDAAGLTKALATMAPGDRVTVTWTTSDGEQQSATVTLDASPVN</sequence>
<keyword evidence="4" id="KW-0812">Transmembrane</keyword>
<dbReference type="SUPFAM" id="SSF50156">
    <property type="entry name" value="PDZ domain-like"/>
    <property type="match status" value="1"/>
</dbReference>
<dbReference type="PANTHER" id="PTHR43343:SF3">
    <property type="entry name" value="PROTEASE DO-LIKE 8, CHLOROPLASTIC"/>
    <property type="match status" value="1"/>
</dbReference>
<protein>
    <recommendedName>
        <fullName evidence="5">PDZ domain-containing protein</fullName>
    </recommendedName>
</protein>
<evidence type="ECO:0000313" key="7">
    <source>
        <dbReference type="Proteomes" id="UP001500767"/>
    </source>
</evidence>
<dbReference type="InterPro" id="IPR001478">
    <property type="entry name" value="PDZ"/>
</dbReference>
<evidence type="ECO:0000256" key="2">
    <source>
        <dbReference type="ARBA" id="ARBA00022801"/>
    </source>
</evidence>
<dbReference type="Proteomes" id="UP001500767">
    <property type="component" value="Unassembled WGS sequence"/>
</dbReference>
<reference evidence="7" key="1">
    <citation type="journal article" date="2019" name="Int. J. Syst. Evol. Microbiol.">
        <title>The Global Catalogue of Microorganisms (GCM) 10K type strain sequencing project: providing services to taxonomists for standard genome sequencing and annotation.</title>
        <authorList>
            <consortium name="The Broad Institute Genomics Platform"/>
            <consortium name="The Broad Institute Genome Sequencing Center for Infectious Disease"/>
            <person name="Wu L."/>
            <person name="Ma J."/>
        </authorList>
    </citation>
    <scope>NUCLEOTIDE SEQUENCE [LARGE SCALE GENOMIC DNA]</scope>
    <source>
        <strain evidence="7">JCM 16540</strain>
    </source>
</reference>
<proteinExistence type="predicted"/>
<evidence type="ECO:0000256" key="3">
    <source>
        <dbReference type="SAM" id="MobiDB-lite"/>
    </source>
</evidence>
<dbReference type="Gene3D" id="2.30.42.10">
    <property type="match status" value="1"/>
</dbReference>
<feature type="transmembrane region" description="Helical" evidence="4">
    <location>
        <begin position="34"/>
        <end position="55"/>
    </location>
</feature>
<comment type="caution">
    <text evidence="6">The sequence shown here is derived from an EMBL/GenBank/DDBJ whole genome shotgun (WGS) entry which is preliminary data.</text>
</comment>
<gene>
    <name evidence="6" type="ORF">GCM10022197_40240</name>
</gene>
<keyword evidence="1" id="KW-0645">Protease</keyword>
<feature type="region of interest" description="Disordered" evidence="3">
    <location>
        <begin position="69"/>
        <end position="98"/>
    </location>
</feature>
<dbReference type="PROSITE" id="PS50106">
    <property type="entry name" value="PDZ"/>
    <property type="match status" value="1"/>
</dbReference>
<dbReference type="InterPro" id="IPR009003">
    <property type="entry name" value="Peptidase_S1_PA"/>
</dbReference>
<feature type="compositionally biased region" description="Polar residues" evidence="3">
    <location>
        <begin position="1"/>
        <end position="12"/>
    </location>
</feature>
<dbReference type="Pfam" id="PF13365">
    <property type="entry name" value="Trypsin_2"/>
    <property type="match status" value="1"/>
</dbReference>
<dbReference type="InterPro" id="IPR051201">
    <property type="entry name" value="Chloro_Bact_Ser_Proteases"/>
</dbReference>
<accession>A0ABP6YA27</accession>
<keyword evidence="2" id="KW-0378">Hydrolase</keyword>
<dbReference type="EMBL" id="BAAAYR010000006">
    <property type="protein sequence ID" value="GAA3578741.1"/>
    <property type="molecule type" value="Genomic_DNA"/>
</dbReference>
<dbReference type="InterPro" id="IPR036034">
    <property type="entry name" value="PDZ_sf"/>
</dbReference>
<feature type="region of interest" description="Disordered" evidence="3">
    <location>
        <begin position="1"/>
        <end position="31"/>
    </location>
</feature>
<evidence type="ECO:0000256" key="4">
    <source>
        <dbReference type="SAM" id="Phobius"/>
    </source>
</evidence>
<keyword evidence="4" id="KW-1133">Transmembrane helix</keyword>
<dbReference type="InterPro" id="IPR001940">
    <property type="entry name" value="Peptidase_S1C"/>
</dbReference>
<dbReference type="RefSeq" id="WP_204912810.1">
    <property type="nucleotide sequence ID" value="NZ_BAAAYR010000006.1"/>
</dbReference>
<evidence type="ECO:0000313" key="6">
    <source>
        <dbReference type="EMBL" id="GAA3578741.1"/>
    </source>
</evidence>
<dbReference type="PRINTS" id="PR00834">
    <property type="entry name" value="PROTEASES2C"/>
</dbReference>
<dbReference type="Pfam" id="PF13180">
    <property type="entry name" value="PDZ_2"/>
    <property type="match status" value="1"/>
</dbReference>
<keyword evidence="4" id="KW-0472">Membrane</keyword>
<organism evidence="6 7">
    <name type="scientific">Microlunatus spumicola</name>
    <dbReference type="NCBI Taxonomy" id="81499"/>
    <lineage>
        <taxon>Bacteria</taxon>
        <taxon>Bacillati</taxon>
        <taxon>Actinomycetota</taxon>
        <taxon>Actinomycetes</taxon>
        <taxon>Propionibacteriales</taxon>
        <taxon>Propionibacteriaceae</taxon>
        <taxon>Microlunatus</taxon>
    </lineage>
</organism>
<feature type="domain" description="PDZ" evidence="5">
    <location>
        <begin position="309"/>
        <end position="369"/>
    </location>
</feature>